<name>A0ACB9GQ58_9ASTR</name>
<evidence type="ECO:0000313" key="1">
    <source>
        <dbReference type="EMBL" id="KAI3785784.1"/>
    </source>
</evidence>
<sequence length="110" mass="12180">MLPRLDVKKSISIQNITSSCKMKDPQLSNDFQDRQRLLSNPIAQPPAHHSSDFNQPHCAADDCRHGATAPPFGLPTAATPQTKNSVRRSSPFVSDQATTIERLWMLDIAI</sequence>
<organism evidence="1 2">
    <name type="scientific">Smallanthus sonchifolius</name>
    <dbReference type="NCBI Taxonomy" id="185202"/>
    <lineage>
        <taxon>Eukaryota</taxon>
        <taxon>Viridiplantae</taxon>
        <taxon>Streptophyta</taxon>
        <taxon>Embryophyta</taxon>
        <taxon>Tracheophyta</taxon>
        <taxon>Spermatophyta</taxon>
        <taxon>Magnoliopsida</taxon>
        <taxon>eudicotyledons</taxon>
        <taxon>Gunneridae</taxon>
        <taxon>Pentapetalae</taxon>
        <taxon>asterids</taxon>
        <taxon>campanulids</taxon>
        <taxon>Asterales</taxon>
        <taxon>Asteraceae</taxon>
        <taxon>Asteroideae</taxon>
        <taxon>Heliantheae alliance</taxon>
        <taxon>Millerieae</taxon>
        <taxon>Smallanthus</taxon>
    </lineage>
</organism>
<dbReference type="EMBL" id="CM042031">
    <property type="protein sequence ID" value="KAI3785784.1"/>
    <property type="molecule type" value="Genomic_DNA"/>
</dbReference>
<keyword evidence="2" id="KW-1185">Reference proteome</keyword>
<proteinExistence type="predicted"/>
<gene>
    <name evidence="1" type="ORF">L1987_44909</name>
</gene>
<accession>A0ACB9GQ58</accession>
<protein>
    <submittedName>
        <fullName evidence="1">Uncharacterized protein</fullName>
    </submittedName>
</protein>
<reference evidence="1 2" key="2">
    <citation type="journal article" date="2022" name="Mol. Ecol. Resour.">
        <title>The genomes of chicory, endive, great burdock and yacon provide insights into Asteraceae paleo-polyploidization history and plant inulin production.</title>
        <authorList>
            <person name="Fan W."/>
            <person name="Wang S."/>
            <person name="Wang H."/>
            <person name="Wang A."/>
            <person name="Jiang F."/>
            <person name="Liu H."/>
            <person name="Zhao H."/>
            <person name="Xu D."/>
            <person name="Zhang Y."/>
        </authorList>
    </citation>
    <scope>NUCLEOTIDE SEQUENCE [LARGE SCALE GENOMIC DNA]</scope>
    <source>
        <strain evidence="2">cv. Yunnan</strain>
        <tissue evidence="1">Leaves</tissue>
    </source>
</reference>
<reference evidence="2" key="1">
    <citation type="journal article" date="2022" name="Mol. Ecol. Resour.">
        <title>The genomes of chicory, endive, great burdock and yacon provide insights into Asteraceae palaeo-polyploidization history and plant inulin production.</title>
        <authorList>
            <person name="Fan W."/>
            <person name="Wang S."/>
            <person name="Wang H."/>
            <person name="Wang A."/>
            <person name="Jiang F."/>
            <person name="Liu H."/>
            <person name="Zhao H."/>
            <person name="Xu D."/>
            <person name="Zhang Y."/>
        </authorList>
    </citation>
    <scope>NUCLEOTIDE SEQUENCE [LARGE SCALE GENOMIC DNA]</scope>
    <source>
        <strain evidence="2">cv. Yunnan</strain>
    </source>
</reference>
<evidence type="ECO:0000313" key="2">
    <source>
        <dbReference type="Proteomes" id="UP001056120"/>
    </source>
</evidence>
<dbReference type="Proteomes" id="UP001056120">
    <property type="component" value="Linkage Group LG14"/>
</dbReference>
<comment type="caution">
    <text evidence="1">The sequence shown here is derived from an EMBL/GenBank/DDBJ whole genome shotgun (WGS) entry which is preliminary data.</text>
</comment>